<comment type="caution">
    <text evidence="2">The sequence shown here is derived from an EMBL/GenBank/DDBJ whole genome shotgun (WGS) entry which is preliminary data.</text>
</comment>
<accession>A0A367F4M9</accession>
<dbReference type="Proteomes" id="UP000253094">
    <property type="component" value="Unassembled WGS sequence"/>
</dbReference>
<name>A0A367F4M9_9ACTN</name>
<gene>
    <name evidence="2" type="ORF">DQ384_33015</name>
</gene>
<keyword evidence="3" id="KW-1185">Reference proteome</keyword>
<protein>
    <submittedName>
        <fullName evidence="2">Uncharacterized protein</fullName>
    </submittedName>
</protein>
<dbReference type="AlphaFoldDB" id="A0A367F4M9"/>
<evidence type="ECO:0000313" key="2">
    <source>
        <dbReference type="EMBL" id="RCG24470.1"/>
    </source>
</evidence>
<evidence type="ECO:0000313" key="3">
    <source>
        <dbReference type="Proteomes" id="UP000253094"/>
    </source>
</evidence>
<dbReference type="EMBL" id="QOIL01000024">
    <property type="protein sequence ID" value="RCG24470.1"/>
    <property type="molecule type" value="Genomic_DNA"/>
</dbReference>
<feature type="region of interest" description="Disordered" evidence="1">
    <location>
        <begin position="64"/>
        <end position="87"/>
    </location>
</feature>
<sequence>MPEIVPGAIGYYFKPPDGNYNRANALLVRGKAMLSIQLDIGVSGRDNAADVVALMKLIAPKLITDASAPSPGPSGEGVSPSPTKTKG</sequence>
<evidence type="ECO:0000256" key="1">
    <source>
        <dbReference type="SAM" id="MobiDB-lite"/>
    </source>
</evidence>
<feature type="compositionally biased region" description="Low complexity" evidence="1">
    <location>
        <begin position="76"/>
        <end position="87"/>
    </location>
</feature>
<organism evidence="2 3">
    <name type="scientific">Sphaerisporangium album</name>
    <dbReference type="NCBI Taxonomy" id="509200"/>
    <lineage>
        <taxon>Bacteria</taxon>
        <taxon>Bacillati</taxon>
        <taxon>Actinomycetota</taxon>
        <taxon>Actinomycetes</taxon>
        <taxon>Streptosporangiales</taxon>
        <taxon>Streptosporangiaceae</taxon>
        <taxon>Sphaerisporangium</taxon>
    </lineage>
</organism>
<reference evidence="2 3" key="1">
    <citation type="submission" date="2018-06" db="EMBL/GenBank/DDBJ databases">
        <title>Sphaerisporangium craniellae sp. nov., isolated from a marine sponge in the South China Sea.</title>
        <authorList>
            <person name="Li L."/>
        </authorList>
    </citation>
    <scope>NUCLEOTIDE SEQUENCE [LARGE SCALE GENOMIC DNA]</scope>
    <source>
        <strain evidence="2 3">CCTCC AA 208026</strain>
    </source>
</reference>
<proteinExistence type="predicted"/>